<dbReference type="Proteomes" id="UP001627154">
    <property type="component" value="Unassembled WGS sequence"/>
</dbReference>
<gene>
    <name evidence="1" type="ORF">TKK_014615</name>
</gene>
<proteinExistence type="predicted"/>
<name>A0ABD2WC41_9HYME</name>
<evidence type="ECO:0000313" key="1">
    <source>
        <dbReference type="EMBL" id="KAL3390453.1"/>
    </source>
</evidence>
<sequence length="100" mass="11201">MCTAVTSRPAACAHRRLLYVRAMIQEPGEFRIRRAKPYRPPGDHCMRDTYEPRYSARLAAADVDSQVHLGTRSIGACAARDRPAARDHLIRIANKAPQCV</sequence>
<reference evidence="1 2" key="1">
    <citation type="journal article" date="2024" name="bioRxiv">
        <title>A reference genome for Trichogramma kaykai: A tiny desert-dwelling parasitoid wasp with competing sex-ratio distorters.</title>
        <authorList>
            <person name="Culotta J."/>
            <person name="Lindsey A.R."/>
        </authorList>
    </citation>
    <scope>NUCLEOTIDE SEQUENCE [LARGE SCALE GENOMIC DNA]</scope>
    <source>
        <strain evidence="1 2">KSX58</strain>
    </source>
</reference>
<accession>A0ABD2WC41</accession>
<protein>
    <submittedName>
        <fullName evidence="1">Uncharacterized protein</fullName>
    </submittedName>
</protein>
<dbReference type="AlphaFoldDB" id="A0ABD2WC41"/>
<keyword evidence="2" id="KW-1185">Reference proteome</keyword>
<dbReference type="EMBL" id="JBJJXI010000117">
    <property type="protein sequence ID" value="KAL3390453.1"/>
    <property type="molecule type" value="Genomic_DNA"/>
</dbReference>
<evidence type="ECO:0000313" key="2">
    <source>
        <dbReference type="Proteomes" id="UP001627154"/>
    </source>
</evidence>
<comment type="caution">
    <text evidence="1">The sequence shown here is derived from an EMBL/GenBank/DDBJ whole genome shotgun (WGS) entry which is preliminary data.</text>
</comment>
<organism evidence="1 2">
    <name type="scientific">Trichogramma kaykai</name>
    <dbReference type="NCBI Taxonomy" id="54128"/>
    <lineage>
        <taxon>Eukaryota</taxon>
        <taxon>Metazoa</taxon>
        <taxon>Ecdysozoa</taxon>
        <taxon>Arthropoda</taxon>
        <taxon>Hexapoda</taxon>
        <taxon>Insecta</taxon>
        <taxon>Pterygota</taxon>
        <taxon>Neoptera</taxon>
        <taxon>Endopterygota</taxon>
        <taxon>Hymenoptera</taxon>
        <taxon>Apocrita</taxon>
        <taxon>Proctotrupomorpha</taxon>
        <taxon>Chalcidoidea</taxon>
        <taxon>Trichogrammatidae</taxon>
        <taxon>Trichogramma</taxon>
    </lineage>
</organism>